<evidence type="ECO:0000313" key="3">
    <source>
        <dbReference type="Proteomes" id="UP000499080"/>
    </source>
</evidence>
<keyword evidence="3" id="KW-1185">Reference proteome</keyword>
<dbReference type="OrthoDB" id="8039827at2759"/>
<accession>A0A4Y2I5L1</accession>
<dbReference type="AlphaFoldDB" id="A0A4Y2I5L1"/>
<dbReference type="InterPro" id="IPR054722">
    <property type="entry name" value="PolX-like_BBD"/>
</dbReference>
<gene>
    <name evidence="2" type="ORF">AVEN_198002_1</name>
</gene>
<dbReference type="EMBL" id="BGPR01002376">
    <property type="protein sequence ID" value="GBM72436.1"/>
    <property type="molecule type" value="Genomic_DNA"/>
</dbReference>
<organism evidence="2 3">
    <name type="scientific">Araneus ventricosus</name>
    <name type="common">Orbweaver spider</name>
    <name type="synonym">Epeira ventricosa</name>
    <dbReference type="NCBI Taxonomy" id="182803"/>
    <lineage>
        <taxon>Eukaryota</taxon>
        <taxon>Metazoa</taxon>
        <taxon>Ecdysozoa</taxon>
        <taxon>Arthropoda</taxon>
        <taxon>Chelicerata</taxon>
        <taxon>Arachnida</taxon>
        <taxon>Araneae</taxon>
        <taxon>Araneomorphae</taxon>
        <taxon>Entelegynae</taxon>
        <taxon>Araneoidea</taxon>
        <taxon>Araneidae</taxon>
        <taxon>Araneus</taxon>
    </lineage>
</organism>
<sequence length="116" mass="12906">MPIRCLLINNVSRLPSSKMDFPILQFFYASAYCTQSMDIDFVIDSATTEHFVNDINLFTNFQKLSSSASMAEGTTNILGKGDVSLEIMDNSGKVSLLLESVLYAPQMVRNLISKKI</sequence>
<comment type="caution">
    <text evidence="2">The sequence shown here is derived from an EMBL/GenBank/DDBJ whole genome shotgun (WGS) entry which is preliminary data.</text>
</comment>
<proteinExistence type="predicted"/>
<evidence type="ECO:0000259" key="1">
    <source>
        <dbReference type="Pfam" id="PF22936"/>
    </source>
</evidence>
<reference evidence="2 3" key="1">
    <citation type="journal article" date="2019" name="Sci. Rep.">
        <title>Orb-weaving spider Araneus ventricosus genome elucidates the spidroin gene catalogue.</title>
        <authorList>
            <person name="Kono N."/>
            <person name="Nakamura H."/>
            <person name="Ohtoshi R."/>
            <person name="Moran D.A.P."/>
            <person name="Shinohara A."/>
            <person name="Yoshida Y."/>
            <person name="Fujiwara M."/>
            <person name="Mori M."/>
            <person name="Tomita M."/>
            <person name="Arakawa K."/>
        </authorList>
    </citation>
    <scope>NUCLEOTIDE SEQUENCE [LARGE SCALE GENOMIC DNA]</scope>
</reference>
<feature type="domain" description="Retrovirus-related Pol polyprotein from transposon TNT 1-94-like beta-barrel" evidence="1">
    <location>
        <begin position="41"/>
        <end position="113"/>
    </location>
</feature>
<protein>
    <recommendedName>
        <fullName evidence="1">Retrovirus-related Pol polyprotein from transposon TNT 1-94-like beta-barrel domain-containing protein</fullName>
    </recommendedName>
</protein>
<dbReference type="Proteomes" id="UP000499080">
    <property type="component" value="Unassembled WGS sequence"/>
</dbReference>
<name>A0A4Y2I5L1_ARAVE</name>
<evidence type="ECO:0000313" key="2">
    <source>
        <dbReference type="EMBL" id="GBM72436.1"/>
    </source>
</evidence>
<dbReference type="Pfam" id="PF22936">
    <property type="entry name" value="Pol_BBD"/>
    <property type="match status" value="1"/>
</dbReference>